<sequence length="109" mass="12160">MAASAPCPALDADWIEQKIIRAYVRLAMEPHDMDGCRVVTLVRHSSLEVRLMEVPSEGMAGMPTLWLELRSQMTGATIDSLGCYEFDEDELSAAVMFVQDATHRLPILH</sequence>
<protein>
    <submittedName>
        <fullName evidence="1">Uncharacterized protein</fullName>
    </submittedName>
</protein>
<proteinExistence type="predicted"/>
<evidence type="ECO:0000313" key="1">
    <source>
        <dbReference type="EMBL" id="ANY77896.1"/>
    </source>
</evidence>
<dbReference type="KEGG" id="moc:BB934_06320"/>
<reference evidence="1" key="1">
    <citation type="submission" date="2016-07" db="EMBL/GenBank/DDBJ databases">
        <title>Microvirga ossetica sp. nov. a new species of rhizobia isolated from root nodules of the legume species Vicia alpestris Steven originated from North Ossetia region in the Caucasus.</title>
        <authorList>
            <person name="Safronova V.I."/>
            <person name="Kuznetsova I.G."/>
            <person name="Sazanova A.L."/>
            <person name="Belimov A."/>
            <person name="Andronov E."/>
            <person name="Osledkin Y.S."/>
            <person name="Onishchuk O.P."/>
            <person name="Kurchak O.N."/>
            <person name="Shaposhnikov A.I."/>
            <person name="Willems A."/>
            <person name="Tikhonovich I.A."/>
        </authorList>
    </citation>
    <scope>NUCLEOTIDE SEQUENCE [LARGE SCALE GENOMIC DNA]</scope>
    <source>
        <strain evidence="1">V5/3M</strain>
    </source>
</reference>
<dbReference type="AlphaFoldDB" id="A0A1B2ED16"/>
<gene>
    <name evidence="1" type="ORF">BB934_06320</name>
</gene>
<name>A0A1B2ED16_9HYPH</name>
<organism evidence="1">
    <name type="scientific">Microvirga ossetica</name>
    <dbReference type="NCBI Taxonomy" id="1882682"/>
    <lineage>
        <taxon>Bacteria</taxon>
        <taxon>Pseudomonadati</taxon>
        <taxon>Pseudomonadota</taxon>
        <taxon>Alphaproteobacteria</taxon>
        <taxon>Hyphomicrobiales</taxon>
        <taxon>Methylobacteriaceae</taxon>
        <taxon>Microvirga</taxon>
    </lineage>
</organism>
<accession>A0A1B2ED16</accession>
<dbReference type="EMBL" id="CP016616">
    <property type="protein sequence ID" value="ANY77896.1"/>
    <property type="molecule type" value="Genomic_DNA"/>
</dbReference>